<dbReference type="GO" id="GO:0004523">
    <property type="term" value="F:RNA-DNA hybrid ribonuclease activity"/>
    <property type="evidence" value="ECO:0007669"/>
    <property type="project" value="UniProtKB-EC"/>
</dbReference>
<dbReference type="eggNOG" id="COG3341">
    <property type="taxonomic scope" value="Bacteria"/>
</dbReference>
<dbReference type="EMBL" id="FNYK01000047">
    <property type="protein sequence ID" value="SEJ03376.1"/>
    <property type="molecule type" value="Genomic_DNA"/>
</dbReference>
<dbReference type="GeneID" id="54121040"/>
<gene>
    <name evidence="13" type="ORF">SAMN04487834_10473</name>
</gene>
<dbReference type="InterPro" id="IPR011320">
    <property type="entry name" value="RNase_H1_N"/>
</dbReference>
<proteinExistence type="inferred from homology"/>
<dbReference type="PANTHER" id="PTHR10642">
    <property type="entry name" value="RIBONUCLEASE H1"/>
    <property type="match status" value="1"/>
</dbReference>
<dbReference type="STRING" id="322505.SAMN04487836_14812"/>
<keyword evidence="14" id="KW-1185">Reference proteome</keyword>
<dbReference type="Pfam" id="PF01693">
    <property type="entry name" value="Cauli_VI"/>
    <property type="match status" value="1"/>
</dbReference>
<feature type="domain" description="RNase H type-1" evidence="12">
    <location>
        <begin position="55"/>
        <end position="193"/>
    </location>
</feature>
<dbReference type="GO" id="GO:0046872">
    <property type="term" value="F:metal ion binding"/>
    <property type="evidence" value="ECO:0007669"/>
    <property type="project" value="UniProtKB-KW"/>
</dbReference>
<keyword evidence="11" id="KW-0460">Magnesium</keyword>
<evidence type="ECO:0000256" key="2">
    <source>
        <dbReference type="ARBA" id="ARBA00001946"/>
    </source>
</evidence>
<evidence type="ECO:0000256" key="10">
    <source>
        <dbReference type="ARBA" id="ARBA00022801"/>
    </source>
</evidence>
<dbReference type="GO" id="GO:0043137">
    <property type="term" value="P:DNA replication, removal of RNA primer"/>
    <property type="evidence" value="ECO:0007669"/>
    <property type="project" value="TreeGrafter"/>
</dbReference>
<dbReference type="InterPro" id="IPR036397">
    <property type="entry name" value="RNaseH_sf"/>
</dbReference>
<evidence type="ECO:0000256" key="1">
    <source>
        <dbReference type="ARBA" id="ARBA00000077"/>
    </source>
</evidence>
<evidence type="ECO:0000256" key="11">
    <source>
        <dbReference type="ARBA" id="ARBA00022842"/>
    </source>
</evidence>
<keyword evidence="8" id="KW-0479">Metal-binding</keyword>
<dbReference type="Proteomes" id="UP000183028">
    <property type="component" value="Unassembled WGS sequence"/>
</dbReference>
<evidence type="ECO:0000256" key="7">
    <source>
        <dbReference type="ARBA" id="ARBA00022722"/>
    </source>
</evidence>
<dbReference type="InterPro" id="IPR012337">
    <property type="entry name" value="RNaseH-like_sf"/>
</dbReference>
<keyword evidence="9" id="KW-0255">Endonuclease</keyword>
<dbReference type="EC" id="3.1.26.4" evidence="5"/>
<dbReference type="FunFam" id="3.40.970.10:FF:000002">
    <property type="entry name" value="Ribonuclease H"/>
    <property type="match status" value="1"/>
</dbReference>
<dbReference type="SUPFAM" id="SSF53098">
    <property type="entry name" value="Ribonuclease H-like"/>
    <property type="match status" value="1"/>
</dbReference>
<dbReference type="InterPro" id="IPR002156">
    <property type="entry name" value="RNaseH_domain"/>
</dbReference>
<evidence type="ECO:0000256" key="3">
    <source>
        <dbReference type="ARBA" id="ARBA00004065"/>
    </source>
</evidence>
<dbReference type="InterPro" id="IPR009027">
    <property type="entry name" value="Ribosomal_bL9/RNase_H1_N"/>
</dbReference>
<dbReference type="RefSeq" id="WP_033163650.1">
    <property type="nucleotide sequence ID" value="NZ_CACVPP010000049.1"/>
</dbReference>
<dbReference type="InterPro" id="IPR050092">
    <property type="entry name" value="RNase_H"/>
</dbReference>
<dbReference type="Gene3D" id="3.40.970.10">
    <property type="entry name" value="Ribonuclease H1, N-terminal domain"/>
    <property type="match status" value="1"/>
</dbReference>
<keyword evidence="7" id="KW-0540">Nuclease</keyword>
<dbReference type="SUPFAM" id="SSF55658">
    <property type="entry name" value="L9 N-domain-like"/>
    <property type="match status" value="1"/>
</dbReference>
<dbReference type="PANTHER" id="PTHR10642:SF26">
    <property type="entry name" value="RIBONUCLEASE H1"/>
    <property type="match status" value="1"/>
</dbReference>
<dbReference type="InterPro" id="IPR037056">
    <property type="entry name" value="RNase_H1_N_sf"/>
</dbReference>
<dbReference type="GO" id="GO:0003676">
    <property type="term" value="F:nucleic acid binding"/>
    <property type="evidence" value="ECO:0007669"/>
    <property type="project" value="InterPro"/>
</dbReference>
<dbReference type="Pfam" id="PF00075">
    <property type="entry name" value="RNase_H"/>
    <property type="match status" value="1"/>
</dbReference>
<dbReference type="AlphaFoldDB" id="A0A1H6VI60"/>
<comment type="catalytic activity">
    <reaction evidence="1">
        <text>Endonucleolytic cleavage to 5'-phosphomonoester.</text>
        <dbReference type="EC" id="3.1.26.4"/>
    </reaction>
</comment>
<evidence type="ECO:0000313" key="13">
    <source>
        <dbReference type="EMBL" id="SEJ03376.1"/>
    </source>
</evidence>
<organism evidence="13 14">
    <name type="scientific">Sharpea azabuensis</name>
    <dbReference type="NCBI Taxonomy" id="322505"/>
    <lineage>
        <taxon>Bacteria</taxon>
        <taxon>Bacillati</taxon>
        <taxon>Bacillota</taxon>
        <taxon>Erysipelotrichia</taxon>
        <taxon>Erysipelotrichales</taxon>
        <taxon>Coprobacillaceae</taxon>
        <taxon>Sharpea</taxon>
    </lineage>
</organism>
<evidence type="ECO:0000256" key="8">
    <source>
        <dbReference type="ARBA" id="ARBA00022723"/>
    </source>
</evidence>
<dbReference type="eggNOG" id="COG0328">
    <property type="taxonomic scope" value="Bacteria"/>
</dbReference>
<evidence type="ECO:0000256" key="4">
    <source>
        <dbReference type="ARBA" id="ARBA00005300"/>
    </source>
</evidence>
<sequence>MKYYAVRKGKRPGVYNSWDACKQQVNGYPGAVYKSFTTREEAEAFVKDEVHMPPMNHGLIAYVDGSFHAKNKIYGYGAILIDGGKVKEILYGKGNHPDYVGMRNVAGEIAGSESAVNYAIEHGYDGVVIYYDYMGIEKWAKGEWQANKPGTKAYAAFMKDASKKIKIIFMKVQAHSGDHFNDMADEYAKKAVGIL</sequence>
<dbReference type="CDD" id="cd09277">
    <property type="entry name" value="RNase_HI_bacteria_like"/>
    <property type="match status" value="1"/>
</dbReference>
<evidence type="ECO:0000256" key="6">
    <source>
        <dbReference type="ARBA" id="ARBA00017721"/>
    </source>
</evidence>
<dbReference type="PROSITE" id="PS50879">
    <property type="entry name" value="RNASE_H_1"/>
    <property type="match status" value="1"/>
</dbReference>
<evidence type="ECO:0000256" key="9">
    <source>
        <dbReference type="ARBA" id="ARBA00022759"/>
    </source>
</evidence>
<comment type="function">
    <text evidence="3">Endonuclease that specifically degrades the RNA of RNA-DNA hybrids.</text>
</comment>
<dbReference type="OrthoDB" id="9811552at2"/>
<keyword evidence="10" id="KW-0378">Hydrolase</keyword>
<protein>
    <recommendedName>
        <fullName evidence="6">Ribonuclease H</fullName>
        <ecNumber evidence="5">3.1.26.4</ecNumber>
    </recommendedName>
</protein>
<evidence type="ECO:0000259" key="12">
    <source>
        <dbReference type="PROSITE" id="PS50879"/>
    </source>
</evidence>
<name>A0A1H6VI60_9FIRM</name>
<accession>A0A1H6VI60</accession>
<reference evidence="14" key="1">
    <citation type="submission" date="2016-10" db="EMBL/GenBank/DDBJ databases">
        <authorList>
            <person name="Varghese N."/>
        </authorList>
    </citation>
    <scope>NUCLEOTIDE SEQUENCE [LARGE SCALE GENOMIC DNA]</scope>
    <source>
        <strain evidence="14">DSM 20406</strain>
    </source>
</reference>
<comment type="cofactor">
    <cofactor evidence="2">
        <name>Mg(2+)</name>
        <dbReference type="ChEBI" id="CHEBI:18420"/>
    </cofactor>
</comment>
<evidence type="ECO:0000313" key="14">
    <source>
        <dbReference type="Proteomes" id="UP000183028"/>
    </source>
</evidence>
<comment type="similarity">
    <text evidence="4">Belongs to the RNase H family.</text>
</comment>
<dbReference type="Gene3D" id="3.30.420.10">
    <property type="entry name" value="Ribonuclease H-like superfamily/Ribonuclease H"/>
    <property type="match status" value="1"/>
</dbReference>
<evidence type="ECO:0000256" key="5">
    <source>
        <dbReference type="ARBA" id="ARBA00012180"/>
    </source>
</evidence>